<protein>
    <submittedName>
        <fullName evidence="1">Uncharacterized protein</fullName>
    </submittedName>
</protein>
<evidence type="ECO:0000313" key="2">
    <source>
        <dbReference type="Proteomes" id="UP001500683"/>
    </source>
</evidence>
<name>A0ABP7UXE0_9ACTN</name>
<accession>A0ABP7UXE0</accession>
<dbReference type="Proteomes" id="UP001500683">
    <property type="component" value="Unassembled WGS sequence"/>
</dbReference>
<comment type="caution">
    <text evidence="1">The sequence shown here is derived from an EMBL/GenBank/DDBJ whole genome shotgun (WGS) entry which is preliminary data.</text>
</comment>
<dbReference type="EMBL" id="BAAAZG010000001">
    <property type="protein sequence ID" value="GAA4054984.1"/>
    <property type="molecule type" value="Genomic_DNA"/>
</dbReference>
<sequence length="102" mass="11576">MRIQVKNRLVMTKGIVSARLESSSSDRYAWVWVSPLRNGTFRVSTVEIPKRLIDEGDCFGEEDVERVHVRTVVDIPEIDEVVRGLGVDPDALDAPWHSDFPL</sequence>
<reference evidence="2" key="1">
    <citation type="journal article" date="2019" name="Int. J. Syst. Evol. Microbiol.">
        <title>The Global Catalogue of Microorganisms (GCM) 10K type strain sequencing project: providing services to taxonomists for standard genome sequencing and annotation.</title>
        <authorList>
            <consortium name="The Broad Institute Genomics Platform"/>
            <consortium name="The Broad Institute Genome Sequencing Center for Infectious Disease"/>
            <person name="Wu L."/>
            <person name="Ma J."/>
        </authorList>
    </citation>
    <scope>NUCLEOTIDE SEQUENCE [LARGE SCALE GENOMIC DNA]</scope>
    <source>
        <strain evidence="2">JCM 16702</strain>
    </source>
</reference>
<organism evidence="1 2">
    <name type="scientific">Actinomadura miaoliensis</name>
    <dbReference type="NCBI Taxonomy" id="430685"/>
    <lineage>
        <taxon>Bacteria</taxon>
        <taxon>Bacillati</taxon>
        <taxon>Actinomycetota</taxon>
        <taxon>Actinomycetes</taxon>
        <taxon>Streptosporangiales</taxon>
        <taxon>Thermomonosporaceae</taxon>
        <taxon>Actinomadura</taxon>
    </lineage>
</organism>
<gene>
    <name evidence="1" type="ORF">GCM10022214_02570</name>
</gene>
<proteinExistence type="predicted"/>
<keyword evidence="2" id="KW-1185">Reference proteome</keyword>
<evidence type="ECO:0000313" key="1">
    <source>
        <dbReference type="EMBL" id="GAA4054984.1"/>
    </source>
</evidence>